<dbReference type="Proteomes" id="UP000441797">
    <property type="component" value="Unassembled WGS sequence"/>
</dbReference>
<gene>
    <name evidence="2" type="ORF">BWI75_05125</name>
</gene>
<comment type="caution">
    <text evidence="2">The sequence shown here is derived from an EMBL/GenBank/DDBJ whole genome shotgun (WGS) entry which is preliminary data.</text>
</comment>
<keyword evidence="1" id="KW-1133">Transmembrane helix</keyword>
<evidence type="ECO:0008006" key="4">
    <source>
        <dbReference type="Google" id="ProtNLM"/>
    </source>
</evidence>
<dbReference type="RefSeq" id="WP_105222282.1">
    <property type="nucleotide sequence ID" value="NZ_CAWNSU010000006.1"/>
</dbReference>
<evidence type="ECO:0000313" key="3">
    <source>
        <dbReference type="Proteomes" id="UP000441797"/>
    </source>
</evidence>
<protein>
    <recommendedName>
        <fullName evidence="4">DUF4760 domain-containing protein</fullName>
    </recommendedName>
</protein>
<organism evidence="2 3">
    <name type="scientific">Gloeocapsopsis dulcis AAB1 = 1H9</name>
    <dbReference type="NCBI Taxonomy" id="1433147"/>
    <lineage>
        <taxon>Bacteria</taxon>
        <taxon>Bacillati</taxon>
        <taxon>Cyanobacteriota</taxon>
        <taxon>Cyanophyceae</taxon>
        <taxon>Oscillatoriophycideae</taxon>
        <taxon>Chroococcales</taxon>
        <taxon>Chroococcaceae</taxon>
        <taxon>Gloeocapsopsis</taxon>
        <taxon>Gloeocapsopsis dulcis</taxon>
    </lineage>
</organism>
<dbReference type="EMBL" id="NAPY01000005">
    <property type="protein sequence ID" value="MUL35746.1"/>
    <property type="molecule type" value="Genomic_DNA"/>
</dbReference>
<feature type="transmembrane region" description="Helical" evidence="1">
    <location>
        <begin position="12"/>
        <end position="29"/>
    </location>
</feature>
<keyword evidence="1" id="KW-0472">Membrane</keyword>
<proteinExistence type="predicted"/>
<name>A0A6N8FUX2_9CHRO</name>
<evidence type="ECO:0000313" key="2">
    <source>
        <dbReference type="EMBL" id="MUL35746.1"/>
    </source>
</evidence>
<evidence type="ECO:0000256" key="1">
    <source>
        <dbReference type="SAM" id="Phobius"/>
    </source>
</evidence>
<reference evidence="2 3" key="1">
    <citation type="journal article" date="2019" name="Front. Microbiol.">
        <title>Genomic Features for Desiccation Tolerance and Sugar Biosynthesis in the Extremophile Gloeocapsopsis sp. UTEX B3054.</title>
        <authorList>
            <person name="Urrejola C."/>
            <person name="Alcorta J."/>
            <person name="Salas L."/>
            <person name="Vasquez M."/>
            <person name="Polz M.F."/>
            <person name="Vicuna R."/>
            <person name="Diez B."/>
        </authorList>
    </citation>
    <scope>NUCLEOTIDE SEQUENCE [LARGE SCALE GENOMIC DNA]</scope>
    <source>
        <strain evidence="2 3">1H9</strain>
    </source>
</reference>
<keyword evidence="3" id="KW-1185">Reference proteome</keyword>
<sequence>MEVDITEFRNWLTFSLTFFGGYIALKTYLNNQKQRKLENSFRIILMFRKSLHEGDIQAWEKIFHATSESVGAERGHFVEIIDDESRQIPLSYLFSEGAPDNGAVGRMADLFELISSEVLNKTVEFRVVYFQLGQLMDTTYYWLRFIDNPYEEYTSFLEKHYPCFTRLYNKHQIDEKWAKRMYAYIG</sequence>
<dbReference type="AlphaFoldDB" id="A0A6N8FUX2"/>
<accession>A0A6N8FUX2</accession>
<keyword evidence="1" id="KW-0812">Transmembrane</keyword>
<dbReference type="OrthoDB" id="582140at2"/>